<dbReference type="Gene3D" id="3.40.50.300">
    <property type="entry name" value="P-loop containing nucleotide triphosphate hydrolases"/>
    <property type="match status" value="1"/>
</dbReference>
<keyword evidence="4" id="KW-0479">Metal-binding</keyword>
<dbReference type="AlphaFoldDB" id="T1IQJ5"/>
<evidence type="ECO:0000256" key="4">
    <source>
        <dbReference type="PIRSR" id="PIRSR606689-2"/>
    </source>
</evidence>
<reference evidence="8" key="1">
    <citation type="submission" date="2011-05" db="EMBL/GenBank/DDBJ databases">
        <authorList>
            <person name="Richards S.R."/>
            <person name="Qu J."/>
            <person name="Jiang H."/>
            <person name="Jhangiani S.N."/>
            <person name="Agravi P."/>
            <person name="Goodspeed R."/>
            <person name="Gross S."/>
            <person name="Mandapat C."/>
            <person name="Jackson L."/>
            <person name="Mathew T."/>
            <person name="Pu L."/>
            <person name="Thornton R."/>
            <person name="Saada N."/>
            <person name="Wilczek-Boney K.B."/>
            <person name="Lee S."/>
            <person name="Kovar C."/>
            <person name="Wu Y."/>
            <person name="Scherer S.E."/>
            <person name="Worley K.C."/>
            <person name="Muzny D.M."/>
            <person name="Gibbs R."/>
        </authorList>
    </citation>
    <scope>NUCLEOTIDE SEQUENCE</scope>
    <source>
        <strain evidence="8">Brora</strain>
    </source>
</reference>
<dbReference type="SUPFAM" id="SSF52540">
    <property type="entry name" value="P-loop containing nucleoside triphosphate hydrolases"/>
    <property type="match status" value="1"/>
</dbReference>
<protein>
    <recommendedName>
        <fullName evidence="9">ADP-ribosylation factor-like protein 3</fullName>
    </recommendedName>
</protein>
<keyword evidence="1 3" id="KW-0547">Nucleotide-binding</keyword>
<dbReference type="InterPro" id="IPR027417">
    <property type="entry name" value="P-loop_NTPase"/>
</dbReference>
<keyword evidence="2 3" id="KW-0342">GTP-binding</keyword>
<dbReference type="EMBL" id="AFFK01018331">
    <property type="status" value="NOT_ANNOTATED_CDS"/>
    <property type="molecule type" value="Genomic_DNA"/>
</dbReference>
<sequence length="229" mass="25859">MFSLMRNFPPWIKTVLVVGGGVLIGISTYGLLIYYERRHQGFQDEGFEDTSKVEEQPERKVIVLGLDGVGKSTFIANLSKVDNVQNDIKPTEGFHIMSVNTQGTAINIWEIGGAETYRNYWGNFLQDTDALVFVVDSNDSKRLPQAYDEFKKLIADDRLKDVPILVLANKQDIPECLSCKQIEDALNLKSISPKLHKIKVLPLQISTNKPQHQSLKIAEDTMIQFAFTK</sequence>
<keyword evidence="6" id="KW-0472">Membrane</keyword>
<dbReference type="GO" id="GO:0005525">
    <property type="term" value="F:GTP binding"/>
    <property type="evidence" value="ECO:0007669"/>
    <property type="project" value="UniProtKB-KW"/>
</dbReference>
<dbReference type="InterPro" id="IPR053254">
    <property type="entry name" value="Arf-like_GTPase"/>
</dbReference>
<dbReference type="NCBIfam" id="TIGR00231">
    <property type="entry name" value="small_GTP"/>
    <property type="match status" value="1"/>
</dbReference>
<evidence type="ECO:0000256" key="2">
    <source>
        <dbReference type="ARBA" id="ARBA00023134"/>
    </source>
</evidence>
<evidence type="ECO:0000313" key="8">
    <source>
        <dbReference type="Proteomes" id="UP000014500"/>
    </source>
</evidence>
<evidence type="ECO:0000256" key="6">
    <source>
        <dbReference type="SAM" id="Phobius"/>
    </source>
</evidence>
<dbReference type="SMART" id="SM00178">
    <property type="entry name" value="SAR"/>
    <property type="match status" value="1"/>
</dbReference>
<dbReference type="PROSITE" id="PS51417">
    <property type="entry name" value="ARF"/>
    <property type="match status" value="1"/>
</dbReference>
<evidence type="ECO:0000256" key="1">
    <source>
        <dbReference type="ARBA" id="ARBA00022741"/>
    </source>
</evidence>
<evidence type="ECO:0000256" key="5">
    <source>
        <dbReference type="RuleBase" id="RU003925"/>
    </source>
</evidence>
<keyword evidence="8" id="KW-1185">Reference proteome</keyword>
<organism evidence="7 8">
    <name type="scientific">Strigamia maritima</name>
    <name type="common">European centipede</name>
    <name type="synonym">Geophilus maritimus</name>
    <dbReference type="NCBI Taxonomy" id="126957"/>
    <lineage>
        <taxon>Eukaryota</taxon>
        <taxon>Metazoa</taxon>
        <taxon>Ecdysozoa</taxon>
        <taxon>Arthropoda</taxon>
        <taxon>Myriapoda</taxon>
        <taxon>Chilopoda</taxon>
        <taxon>Pleurostigmophora</taxon>
        <taxon>Geophilomorpha</taxon>
        <taxon>Linotaeniidae</taxon>
        <taxon>Strigamia</taxon>
    </lineage>
</organism>
<dbReference type="Proteomes" id="UP000014500">
    <property type="component" value="Unassembled WGS sequence"/>
</dbReference>
<dbReference type="OMA" id="INIWEIG"/>
<evidence type="ECO:0008006" key="9">
    <source>
        <dbReference type="Google" id="ProtNLM"/>
    </source>
</evidence>
<feature type="binding site" evidence="4">
    <location>
        <position position="72"/>
    </location>
    <ligand>
        <name>Mg(2+)</name>
        <dbReference type="ChEBI" id="CHEBI:18420"/>
    </ligand>
</feature>
<keyword evidence="4" id="KW-0460">Magnesium</keyword>
<evidence type="ECO:0000313" key="7">
    <source>
        <dbReference type="EnsemblMetazoa" id="SMAR003314-PA"/>
    </source>
</evidence>
<proteinExistence type="inferred from homology"/>
<evidence type="ECO:0000256" key="3">
    <source>
        <dbReference type="PIRSR" id="PIRSR606689-1"/>
    </source>
</evidence>
<comment type="similarity">
    <text evidence="5">Belongs to the small GTPase superfamily. Arf family.</text>
</comment>
<dbReference type="HOGENOM" id="CLU_040729_11_2_1"/>
<dbReference type="PhylomeDB" id="T1IQJ5"/>
<keyword evidence="6" id="KW-0812">Transmembrane</keyword>
<dbReference type="GO" id="GO:0016192">
    <property type="term" value="P:vesicle-mediated transport"/>
    <property type="evidence" value="ECO:0007669"/>
    <property type="project" value="UniProtKB-ARBA"/>
</dbReference>
<feature type="binding site" evidence="3">
    <location>
        <begin position="169"/>
        <end position="172"/>
    </location>
    <ligand>
        <name>GTP</name>
        <dbReference type="ChEBI" id="CHEBI:37565"/>
    </ligand>
</feature>
<dbReference type="PANTHER" id="PTHR46724:SF1">
    <property type="entry name" value="ADP RIBOSYLATION FACTOR LIKE GTPASE 10"/>
    <property type="match status" value="1"/>
</dbReference>
<dbReference type="GO" id="GO:0051649">
    <property type="term" value="P:establishment of localization in cell"/>
    <property type="evidence" value="ECO:0007669"/>
    <property type="project" value="UniProtKB-ARBA"/>
</dbReference>
<reference evidence="7" key="2">
    <citation type="submission" date="2015-02" db="UniProtKB">
        <authorList>
            <consortium name="EnsemblMetazoa"/>
        </authorList>
    </citation>
    <scope>IDENTIFICATION</scope>
</reference>
<accession>T1IQJ5</accession>
<dbReference type="Pfam" id="PF00025">
    <property type="entry name" value="Arf"/>
    <property type="match status" value="1"/>
</dbReference>
<dbReference type="STRING" id="126957.T1IQJ5"/>
<dbReference type="InterPro" id="IPR005225">
    <property type="entry name" value="Small_GTP-bd"/>
</dbReference>
<feature type="binding site" evidence="4">
    <location>
        <position position="91"/>
    </location>
    <ligand>
        <name>Mg(2+)</name>
        <dbReference type="ChEBI" id="CHEBI:18420"/>
    </ligand>
</feature>
<dbReference type="eggNOG" id="KOG0073">
    <property type="taxonomic scope" value="Eukaryota"/>
</dbReference>
<dbReference type="EnsemblMetazoa" id="SMAR003314-RA">
    <property type="protein sequence ID" value="SMAR003314-PA"/>
    <property type="gene ID" value="SMAR003314"/>
</dbReference>
<dbReference type="PANTHER" id="PTHR46724">
    <property type="entry name" value="ADP-RIBOSYLATION FACTOR-LIKE PROTEIN 9-RELATED"/>
    <property type="match status" value="1"/>
</dbReference>
<feature type="transmembrane region" description="Helical" evidence="6">
    <location>
        <begin position="12"/>
        <end position="35"/>
    </location>
</feature>
<name>T1IQJ5_STRMM</name>
<dbReference type="SMART" id="SM00177">
    <property type="entry name" value="ARF"/>
    <property type="match status" value="1"/>
</dbReference>
<dbReference type="GO" id="GO:0046872">
    <property type="term" value="F:metal ion binding"/>
    <property type="evidence" value="ECO:0007669"/>
    <property type="project" value="UniProtKB-KW"/>
</dbReference>
<dbReference type="GO" id="GO:0003924">
    <property type="term" value="F:GTPase activity"/>
    <property type="evidence" value="ECO:0007669"/>
    <property type="project" value="InterPro"/>
</dbReference>
<dbReference type="PRINTS" id="PR00328">
    <property type="entry name" value="SAR1GTPBP"/>
</dbReference>
<dbReference type="InterPro" id="IPR006689">
    <property type="entry name" value="Small_GTPase_ARF/SAR"/>
</dbReference>
<feature type="binding site" evidence="3">
    <location>
        <begin position="65"/>
        <end position="72"/>
    </location>
    <ligand>
        <name>GTP</name>
        <dbReference type="ChEBI" id="CHEBI:37565"/>
    </ligand>
</feature>
<keyword evidence="6" id="KW-1133">Transmembrane helix</keyword>
<feature type="binding site" evidence="3">
    <location>
        <position position="113"/>
    </location>
    <ligand>
        <name>GTP</name>
        <dbReference type="ChEBI" id="CHEBI:37565"/>
    </ligand>
</feature>